<feature type="domain" description="EamA" evidence="8">
    <location>
        <begin position="158"/>
        <end position="300"/>
    </location>
</feature>
<comment type="similarity">
    <text evidence="2">Belongs to the EamA transporter family.</text>
</comment>
<keyword evidence="3 7" id="KW-0812">Transmembrane</keyword>
<organism evidence="9 10">
    <name type="scientific">Schumannella luteola</name>
    <dbReference type="NCBI Taxonomy" id="472059"/>
    <lineage>
        <taxon>Bacteria</taxon>
        <taxon>Bacillati</taxon>
        <taxon>Actinomycetota</taxon>
        <taxon>Actinomycetes</taxon>
        <taxon>Micrococcales</taxon>
        <taxon>Microbacteriaceae</taxon>
        <taxon>Schumannella</taxon>
    </lineage>
</organism>
<feature type="transmembrane region" description="Helical" evidence="7">
    <location>
        <begin position="157"/>
        <end position="176"/>
    </location>
</feature>
<dbReference type="AlphaFoldDB" id="A0A852YDK4"/>
<dbReference type="GO" id="GO:0016020">
    <property type="term" value="C:membrane"/>
    <property type="evidence" value="ECO:0007669"/>
    <property type="project" value="UniProtKB-SubCell"/>
</dbReference>
<feature type="transmembrane region" description="Helical" evidence="7">
    <location>
        <begin position="129"/>
        <end position="151"/>
    </location>
</feature>
<reference evidence="9 10" key="1">
    <citation type="submission" date="2020-07" db="EMBL/GenBank/DDBJ databases">
        <title>Sequencing the genomes of 1000 actinobacteria strains.</title>
        <authorList>
            <person name="Klenk H.-P."/>
        </authorList>
    </citation>
    <scope>NUCLEOTIDE SEQUENCE [LARGE SCALE GENOMIC DNA]</scope>
    <source>
        <strain evidence="9 10">DSM 23141</strain>
    </source>
</reference>
<dbReference type="InterPro" id="IPR037185">
    <property type="entry name" value="EmrE-like"/>
</dbReference>
<evidence type="ECO:0000256" key="4">
    <source>
        <dbReference type="ARBA" id="ARBA00022989"/>
    </source>
</evidence>
<evidence type="ECO:0000256" key="2">
    <source>
        <dbReference type="ARBA" id="ARBA00007362"/>
    </source>
</evidence>
<evidence type="ECO:0000256" key="6">
    <source>
        <dbReference type="SAM" id="MobiDB-lite"/>
    </source>
</evidence>
<accession>A0A852YDK4</accession>
<evidence type="ECO:0000313" key="10">
    <source>
        <dbReference type="Proteomes" id="UP000553888"/>
    </source>
</evidence>
<evidence type="ECO:0000313" key="9">
    <source>
        <dbReference type="EMBL" id="NYG99390.1"/>
    </source>
</evidence>
<dbReference type="PANTHER" id="PTHR32322">
    <property type="entry name" value="INNER MEMBRANE TRANSPORTER"/>
    <property type="match status" value="1"/>
</dbReference>
<evidence type="ECO:0000256" key="5">
    <source>
        <dbReference type="ARBA" id="ARBA00023136"/>
    </source>
</evidence>
<protein>
    <submittedName>
        <fullName evidence="9">Drug/metabolite transporter (DMT)-like permease</fullName>
    </submittedName>
</protein>
<feature type="transmembrane region" description="Helical" evidence="7">
    <location>
        <begin position="102"/>
        <end position="122"/>
    </location>
</feature>
<feature type="transmembrane region" description="Helical" evidence="7">
    <location>
        <begin position="45"/>
        <end position="66"/>
    </location>
</feature>
<evidence type="ECO:0000259" key="8">
    <source>
        <dbReference type="Pfam" id="PF00892"/>
    </source>
</evidence>
<feature type="domain" description="EamA" evidence="8">
    <location>
        <begin position="10"/>
        <end position="147"/>
    </location>
</feature>
<feature type="transmembrane region" description="Helical" evidence="7">
    <location>
        <begin position="188"/>
        <end position="214"/>
    </location>
</feature>
<dbReference type="Proteomes" id="UP000553888">
    <property type="component" value="Unassembled WGS sequence"/>
</dbReference>
<feature type="region of interest" description="Disordered" evidence="6">
    <location>
        <begin position="401"/>
        <end position="432"/>
    </location>
</feature>
<sequence length="432" mass="43898">MSAVRARSSMGLAVAVSASLAFSTIGTLASPLLDAGWSPAAVATFRLLIAAAVLAIPGALALRAPGALRALFRARLRVVLYAVLAVSGTQLCYFAAIQRIPVGLALLIQYLAPIGLLLFMWARTRRRPVTMVLVGSGVAVLGLVLVIGVGGSGGVDPIGLLYSLTAAIGVAIYYVLGAVADDGVPPVAFAASTILIGGLVTGAAAFVGLLPWSAPKVDVTMLGSHLPWFLPVLAIAILATAYAYVAGIIGSSRLGARTASFLGLLEVVFAVTLSWIFLGQSLAPVQMIGVALVLGGVAMIRPEETPAVVTLPVDPDAVAPVSRVPLTTGTIPLPAVLEPVAATTAAIAIVAAAQIAADEGGFEPIENGMLAEPDPAPVEDGVAEEETSVEDFDLAAFEAAYGAPSAERGSEHLDHDETSGRNPPTRPLALAG</sequence>
<dbReference type="SUPFAM" id="SSF103481">
    <property type="entry name" value="Multidrug resistance efflux transporter EmrE"/>
    <property type="match status" value="2"/>
</dbReference>
<keyword evidence="4 7" id="KW-1133">Transmembrane helix</keyword>
<dbReference type="RefSeq" id="WP_218853478.1">
    <property type="nucleotide sequence ID" value="NZ_JACBZY010000001.1"/>
</dbReference>
<feature type="transmembrane region" description="Helical" evidence="7">
    <location>
        <begin position="259"/>
        <end position="277"/>
    </location>
</feature>
<keyword evidence="10" id="KW-1185">Reference proteome</keyword>
<dbReference type="PANTHER" id="PTHR32322:SF2">
    <property type="entry name" value="EAMA DOMAIN-CONTAINING PROTEIN"/>
    <property type="match status" value="1"/>
</dbReference>
<dbReference type="InterPro" id="IPR000620">
    <property type="entry name" value="EamA_dom"/>
</dbReference>
<keyword evidence="5 7" id="KW-0472">Membrane</keyword>
<comment type="caution">
    <text evidence="9">The sequence shown here is derived from an EMBL/GenBank/DDBJ whole genome shotgun (WGS) entry which is preliminary data.</text>
</comment>
<feature type="transmembrane region" description="Helical" evidence="7">
    <location>
        <begin position="226"/>
        <end position="247"/>
    </location>
</feature>
<evidence type="ECO:0000256" key="1">
    <source>
        <dbReference type="ARBA" id="ARBA00004141"/>
    </source>
</evidence>
<feature type="transmembrane region" description="Helical" evidence="7">
    <location>
        <begin position="78"/>
        <end position="96"/>
    </location>
</feature>
<evidence type="ECO:0000256" key="7">
    <source>
        <dbReference type="SAM" id="Phobius"/>
    </source>
</evidence>
<dbReference type="InterPro" id="IPR050638">
    <property type="entry name" value="AA-Vitamin_Transporters"/>
</dbReference>
<evidence type="ECO:0000256" key="3">
    <source>
        <dbReference type="ARBA" id="ARBA00022692"/>
    </source>
</evidence>
<name>A0A852YDK4_9MICO</name>
<dbReference type="EMBL" id="JACBZY010000001">
    <property type="protein sequence ID" value="NYG99390.1"/>
    <property type="molecule type" value="Genomic_DNA"/>
</dbReference>
<comment type="subcellular location">
    <subcellularLocation>
        <location evidence="1">Membrane</location>
        <topology evidence="1">Multi-pass membrane protein</topology>
    </subcellularLocation>
</comment>
<dbReference type="Pfam" id="PF00892">
    <property type="entry name" value="EamA"/>
    <property type="match status" value="2"/>
</dbReference>
<proteinExistence type="inferred from homology"/>
<feature type="compositionally biased region" description="Basic and acidic residues" evidence="6">
    <location>
        <begin position="408"/>
        <end position="419"/>
    </location>
</feature>
<gene>
    <name evidence="9" type="ORF">BJ979_002016</name>
</gene>